<evidence type="ECO:0000313" key="2">
    <source>
        <dbReference type="EnsemblPlants" id="OBART01G44950.1"/>
    </source>
</evidence>
<reference evidence="2" key="1">
    <citation type="journal article" date="2009" name="Rice">
        <title>De Novo Next Generation Sequencing of Plant Genomes.</title>
        <authorList>
            <person name="Rounsley S."/>
            <person name="Marri P.R."/>
            <person name="Yu Y."/>
            <person name="He R."/>
            <person name="Sisneros N."/>
            <person name="Goicoechea J.L."/>
            <person name="Lee S.J."/>
            <person name="Angelova A."/>
            <person name="Kudrna D."/>
            <person name="Luo M."/>
            <person name="Affourtit J."/>
            <person name="Desany B."/>
            <person name="Knight J."/>
            <person name="Niazi F."/>
            <person name="Egholm M."/>
            <person name="Wing R.A."/>
        </authorList>
    </citation>
    <scope>NUCLEOTIDE SEQUENCE [LARGE SCALE GENOMIC DNA]</scope>
    <source>
        <strain evidence="2">cv. IRGC 105608</strain>
    </source>
</reference>
<dbReference type="HOGENOM" id="CLU_2501476_0_0_1"/>
<feature type="region of interest" description="Disordered" evidence="1">
    <location>
        <begin position="66"/>
        <end position="86"/>
    </location>
</feature>
<dbReference type="Proteomes" id="UP000026960">
    <property type="component" value="Chromosome 1"/>
</dbReference>
<name>A0A0D3EZ22_9ORYZ</name>
<proteinExistence type="predicted"/>
<evidence type="ECO:0000313" key="3">
    <source>
        <dbReference type="Proteomes" id="UP000026960"/>
    </source>
</evidence>
<dbReference type="EnsemblPlants" id="OBART01G44950.1">
    <property type="protein sequence ID" value="OBART01G44950.1"/>
    <property type="gene ID" value="OBART01G44950"/>
</dbReference>
<sequence length="86" mass="9845">MRDGDRLLELVHRLRLQLPNTQESQQWVDASDRGLGDHGSSSRCWIRMTFHFCTTVPMEAEVSMQSLKPNGSYDQCHVQPKGESNN</sequence>
<dbReference type="AlphaFoldDB" id="A0A0D3EZ22"/>
<dbReference type="PaxDb" id="65489-OBART01G44950.1"/>
<reference evidence="2" key="2">
    <citation type="submission" date="2015-03" db="UniProtKB">
        <authorList>
            <consortium name="EnsemblPlants"/>
        </authorList>
    </citation>
    <scope>IDENTIFICATION</scope>
</reference>
<keyword evidence="3" id="KW-1185">Reference proteome</keyword>
<organism evidence="2">
    <name type="scientific">Oryza barthii</name>
    <dbReference type="NCBI Taxonomy" id="65489"/>
    <lineage>
        <taxon>Eukaryota</taxon>
        <taxon>Viridiplantae</taxon>
        <taxon>Streptophyta</taxon>
        <taxon>Embryophyta</taxon>
        <taxon>Tracheophyta</taxon>
        <taxon>Spermatophyta</taxon>
        <taxon>Magnoliopsida</taxon>
        <taxon>Liliopsida</taxon>
        <taxon>Poales</taxon>
        <taxon>Poaceae</taxon>
        <taxon>BOP clade</taxon>
        <taxon>Oryzoideae</taxon>
        <taxon>Oryzeae</taxon>
        <taxon>Oryzinae</taxon>
        <taxon>Oryza</taxon>
    </lineage>
</organism>
<protein>
    <submittedName>
        <fullName evidence="2">Uncharacterized protein</fullName>
    </submittedName>
</protein>
<evidence type="ECO:0000256" key="1">
    <source>
        <dbReference type="SAM" id="MobiDB-lite"/>
    </source>
</evidence>
<dbReference type="Gramene" id="OBART01G44950.1">
    <property type="protein sequence ID" value="OBART01G44950.1"/>
    <property type="gene ID" value="OBART01G44950"/>
</dbReference>
<accession>A0A0D3EZ22</accession>